<comment type="similarity">
    <text evidence="2">Belongs to the NRDE2 family.</text>
</comment>
<feature type="compositionally biased region" description="Low complexity" evidence="4">
    <location>
        <begin position="1455"/>
        <end position="1467"/>
    </location>
</feature>
<comment type="caution">
    <text evidence="5">The sequence shown here is derived from an EMBL/GenBank/DDBJ whole genome shotgun (WGS) entry which is preliminary data.</text>
</comment>
<feature type="compositionally biased region" description="Basic and acidic residues" evidence="4">
    <location>
        <begin position="1490"/>
        <end position="1514"/>
    </location>
</feature>
<dbReference type="SUPFAM" id="SSF48452">
    <property type="entry name" value="TPR-like"/>
    <property type="match status" value="1"/>
</dbReference>
<feature type="compositionally biased region" description="Low complexity" evidence="4">
    <location>
        <begin position="59"/>
        <end position="93"/>
    </location>
</feature>
<dbReference type="STRING" id="3076.A0A2P6TS19"/>
<dbReference type="OrthoDB" id="515232at2759"/>
<feature type="compositionally biased region" description="Polar residues" evidence="4">
    <location>
        <begin position="1383"/>
        <end position="1392"/>
    </location>
</feature>
<protein>
    <submittedName>
        <fullName evidence="5">NRDE2-like protein isoform X2</fullName>
    </submittedName>
</protein>
<proteinExistence type="inferred from homology"/>
<dbReference type="Gene3D" id="1.25.40.10">
    <property type="entry name" value="Tetratricopeptide repeat domain"/>
    <property type="match status" value="2"/>
</dbReference>
<keyword evidence="6" id="KW-1185">Reference proteome</keyword>
<evidence type="ECO:0000256" key="4">
    <source>
        <dbReference type="SAM" id="MobiDB-lite"/>
    </source>
</evidence>
<feature type="compositionally biased region" description="Low complexity" evidence="4">
    <location>
        <begin position="1263"/>
        <end position="1277"/>
    </location>
</feature>
<feature type="region of interest" description="Disordered" evidence="4">
    <location>
        <begin position="1455"/>
        <end position="1550"/>
    </location>
</feature>
<feature type="compositionally biased region" description="Low complexity" evidence="4">
    <location>
        <begin position="1475"/>
        <end position="1489"/>
    </location>
</feature>
<dbReference type="InterPro" id="IPR013633">
    <property type="entry name" value="NRDE-2"/>
</dbReference>
<dbReference type="EMBL" id="LHPG02000008">
    <property type="protein sequence ID" value="PRW56861.1"/>
    <property type="molecule type" value="Genomic_DNA"/>
</dbReference>
<feature type="compositionally biased region" description="Low complexity" evidence="4">
    <location>
        <begin position="322"/>
        <end position="339"/>
    </location>
</feature>
<dbReference type="PANTHER" id="PTHR13471">
    <property type="entry name" value="TETRATRICOPEPTIDE-LIKE HELICAL"/>
    <property type="match status" value="1"/>
</dbReference>
<feature type="region of interest" description="Disordered" evidence="4">
    <location>
        <begin position="814"/>
        <end position="839"/>
    </location>
</feature>
<feature type="region of interest" description="Disordered" evidence="4">
    <location>
        <begin position="1"/>
        <end position="178"/>
    </location>
</feature>
<evidence type="ECO:0000256" key="1">
    <source>
        <dbReference type="ARBA" id="ARBA00004123"/>
    </source>
</evidence>
<feature type="region of interest" description="Disordered" evidence="4">
    <location>
        <begin position="317"/>
        <end position="339"/>
    </location>
</feature>
<dbReference type="GO" id="GO:0031048">
    <property type="term" value="P:regulatory ncRNA-mediated heterochromatin formation"/>
    <property type="evidence" value="ECO:0007669"/>
    <property type="project" value="TreeGrafter"/>
</dbReference>
<dbReference type="SMART" id="SM00386">
    <property type="entry name" value="HAT"/>
    <property type="match status" value="5"/>
</dbReference>
<evidence type="ECO:0000313" key="6">
    <source>
        <dbReference type="Proteomes" id="UP000239899"/>
    </source>
</evidence>
<name>A0A2P6TS19_CHLSO</name>
<feature type="region of interest" description="Disordered" evidence="4">
    <location>
        <begin position="640"/>
        <end position="691"/>
    </location>
</feature>
<feature type="compositionally biased region" description="Basic residues" evidence="4">
    <location>
        <begin position="1284"/>
        <end position="1297"/>
    </location>
</feature>
<dbReference type="Pfam" id="PF08424">
    <property type="entry name" value="NRDE-2"/>
    <property type="match status" value="1"/>
</dbReference>
<feature type="region of interest" description="Disordered" evidence="4">
    <location>
        <begin position="716"/>
        <end position="757"/>
    </location>
</feature>
<dbReference type="GO" id="GO:1902369">
    <property type="term" value="P:negative regulation of RNA catabolic process"/>
    <property type="evidence" value="ECO:0007669"/>
    <property type="project" value="TreeGrafter"/>
</dbReference>
<dbReference type="PANTHER" id="PTHR13471:SF0">
    <property type="entry name" value="NUCLEAR EXOSOME REGULATOR NRDE2"/>
    <property type="match status" value="1"/>
</dbReference>
<reference evidence="5 6" key="1">
    <citation type="journal article" date="2018" name="Plant J.">
        <title>Genome sequences of Chlorella sorokiniana UTEX 1602 and Micractinium conductrix SAG 241.80: implications to maltose excretion by a green alga.</title>
        <authorList>
            <person name="Arriola M.B."/>
            <person name="Velmurugan N."/>
            <person name="Zhang Y."/>
            <person name="Plunkett M.H."/>
            <person name="Hondzo H."/>
            <person name="Barney B.M."/>
        </authorList>
    </citation>
    <scope>NUCLEOTIDE SEQUENCE [LARGE SCALE GENOMIC DNA]</scope>
    <source>
        <strain evidence="6">UTEX 1602</strain>
    </source>
</reference>
<sequence length="1743" mass="184313">MAEEQAPPPTGGGSAADWTRGLSSFDAASFFEAQQRQQEEQRTVQGQQLRAAADLLLPSSSESESESGSSDNEGGKQPARAAGGAAAAGGPPEQQRRRRSRSPSSDSEGSRDRRRGKKRRRKEGKERKRESEKERRRRKEKERRQKQRESEREQQVRLERQTGAAQRASQVKAWASGKEAAGEPYYFDTRGDPANLAFGGLYRMDVARYRRVDPAGFAASMGVQRRGPGAYGVRQLATEPDGHSQRDRSRRYFGAPTLRAERNAQLKRWRRSLQEGAAAAAAGGGSDGSAALGLLSLRKAPTQQAQQAAQQGLLSLRKAPTQQAQQAAQQGRRLDLPSPSFLPLELEEEASELPRAGAAGTAGTAAPGPAMSAAAEMAAEQAAARRRQGETNEELLLRRTREFNEATRDRPHDIQLWMRFARFQDEALKLAPPRRGEQRGAAEKKIAILEKALSLHPGSDELLLALLHAAEAVCDSGEMERRWRAVLARHAGSPRLWRAYLHHRRTQFTGFSASEVAASYDDAFAALHREHARRAQQGAPPSVLGELEAQAAAIVLEGAALRLAAGATERAVAALQVLLEFNWLAPEGWPPDALEVMFEEYWRSGAPLVGEYGGAGWAAWMAGETPLAAAAAAAAAPGSAQRQRRAVQQQQDMNEEAARAGAAGGGQAQRQGGTAAAASGGGESGGGVKGWSGWEELAPAIRARFGHSLQLDGGEAAAADAAAAENSEGAAGGAAEEGEGEEEAVDDLEPPIEQEEETEEQLLERLGLSLEAALEEAPTELSPPLLDLWLATERTRQGDQWLLRRAEAAEAAARAARAADSGSPLSDAEEDEGEEEALHRSVAWRDVRRLLWRFESPTARQQLLAGCLRLLGAPAPGSLPSNCATAAAAAGGCDELWWAAAVAGCFPGRCSPDGSGHKSSGWAADLLGQGDWSWLLGGSASGAPPGLRQRPWYLDGIGFPPRRSMLKHLLTALLRGPCSQDAVLAAALLVATLEGNRDNEDASLLAPRVTFNGSDQLAKQLLAEQRTNLALWQAYAQLQLASANMKAARKVFQTCFATVGAPSGLAAAAAAAPLVLGAVQLELLGSIYDQGPAALPSAGVAAPTCPALLQLLVAHEAAGHTLAQLRRELHGLLELAPSPQVWLAMLAAEVSTRSSGAAVQSVLERAVSHDSGRHCPLLWRLYLRFEAHRGRHDAVRRLFLRAIGACPWAKALWCDGLALLNGRAPPKELSEYIEVMKDKDLVLRTDVFEVLLAQLEAQQGGEAAAGASGGTAAAGAADADRSAGRRRSRFKPSRRHLMSGGAAEVPIIQEGDHHAEQALEQRPLDGGAAAGGVHAPRPGLSLTLPPSGGSSDPPGRRYSMDASSVHSESWELLSHRDGAHSHCGSSPRSLSPSDAYDSEGEGEAAHRRTTAAALLAALPVPGARAASVDDNLVPFGSLVFDGRESPLAAAVAADGSAPASPTAAPPARMGAPMLGPGSVPPSVASSPRSSYEHPSSHASHHDLYSLSQDDHPSDNDSYIDDMMLRGEPELSGELSAGSEPAEPAEVTKPPAPTRAQLALAPAAAVAAAARGALAAASSQLCALAASVSAYLARIVPAGADVAQRVVMGLAEVVGTLRERFAPLGLAPLAHNAAAVRERVAVAVQRARKQMAHKPVNWARVALLLGGACGVMAVMLQRSWAEQARLAALLSKRETDLARLLSRVMELQSRISSAHRGGPLVRHVGMPANTSYYSTPHWPAVIVV</sequence>
<dbReference type="GO" id="GO:0071013">
    <property type="term" value="C:catalytic step 2 spliceosome"/>
    <property type="evidence" value="ECO:0007669"/>
    <property type="project" value="TreeGrafter"/>
</dbReference>
<feature type="compositionally biased region" description="Acidic residues" evidence="4">
    <location>
        <begin position="736"/>
        <end position="757"/>
    </location>
</feature>
<comment type="subcellular location">
    <subcellularLocation>
        <location evidence="1">Nucleus</location>
    </subcellularLocation>
</comment>
<feature type="compositionally biased region" description="Basic and acidic residues" evidence="4">
    <location>
        <begin position="147"/>
        <end position="160"/>
    </location>
</feature>
<feature type="compositionally biased region" description="Low complexity" evidence="4">
    <location>
        <begin position="668"/>
        <end position="678"/>
    </location>
</feature>
<feature type="compositionally biased region" description="Pro residues" evidence="4">
    <location>
        <begin position="1"/>
        <end position="10"/>
    </location>
</feature>
<feature type="compositionally biased region" description="Basic and acidic residues" evidence="4">
    <location>
        <begin position="123"/>
        <end position="134"/>
    </location>
</feature>
<evidence type="ECO:0000256" key="2">
    <source>
        <dbReference type="ARBA" id="ARBA00009265"/>
    </source>
</evidence>
<evidence type="ECO:0000313" key="5">
    <source>
        <dbReference type="EMBL" id="PRW56861.1"/>
    </source>
</evidence>
<dbReference type="Proteomes" id="UP000239899">
    <property type="component" value="Unassembled WGS sequence"/>
</dbReference>
<keyword evidence="3" id="KW-0539">Nucleus</keyword>
<gene>
    <name evidence="5" type="ORF">C2E21_4552</name>
</gene>
<dbReference type="InterPro" id="IPR011990">
    <property type="entry name" value="TPR-like_helical_dom_sf"/>
</dbReference>
<dbReference type="GO" id="GO:0006396">
    <property type="term" value="P:RNA processing"/>
    <property type="evidence" value="ECO:0007669"/>
    <property type="project" value="InterPro"/>
</dbReference>
<feature type="region of interest" description="Disordered" evidence="4">
    <location>
        <begin position="1325"/>
        <end position="1407"/>
    </location>
</feature>
<feature type="compositionally biased region" description="Basic residues" evidence="4">
    <location>
        <begin position="112"/>
        <end position="122"/>
    </location>
</feature>
<organism evidence="5 6">
    <name type="scientific">Chlorella sorokiniana</name>
    <name type="common">Freshwater green alga</name>
    <dbReference type="NCBI Taxonomy" id="3076"/>
    <lineage>
        <taxon>Eukaryota</taxon>
        <taxon>Viridiplantae</taxon>
        <taxon>Chlorophyta</taxon>
        <taxon>core chlorophytes</taxon>
        <taxon>Trebouxiophyceae</taxon>
        <taxon>Chlorellales</taxon>
        <taxon>Chlorellaceae</taxon>
        <taxon>Chlorella clade</taxon>
        <taxon>Chlorella</taxon>
    </lineage>
</organism>
<accession>A0A2P6TS19</accession>
<feature type="compositionally biased region" description="Low complexity" evidence="4">
    <location>
        <begin position="1336"/>
        <end position="1353"/>
    </location>
</feature>
<evidence type="ECO:0000256" key="3">
    <source>
        <dbReference type="ARBA" id="ARBA00023242"/>
    </source>
</evidence>
<feature type="compositionally biased region" description="Low complexity" evidence="4">
    <location>
        <begin position="716"/>
        <end position="729"/>
    </location>
</feature>
<feature type="region of interest" description="Disordered" evidence="4">
    <location>
        <begin position="1263"/>
        <end position="1301"/>
    </location>
</feature>
<dbReference type="InterPro" id="IPR003107">
    <property type="entry name" value="HAT"/>
</dbReference>
<feature type="compositionally biased region" description="Basic residues" evidence="4">
    <location>
        <begin position="135"/>
        <end position="146"/>
    </location>
</feature>
<feature type="region of interest" description="Disordered" evidence="4">
    <location>
        <begin position="234"/>
        <end position="257"/>
    </location>
</feature>
<feature type="compositionally biased region" description="Gly residues" evidence="4">
    <location>
        <begin position="679"/>
        <end position="690"/>
    </location>
</feature>